<sequence length="36" mass="4024">MNRLISINEASKQLGVSISTLRKWEQIGVLVKAVLQ</sequence>
<dbReference type="GO" id="GO:0003677">
    <property type="term" value="F:DNA binding"/>
    <property type="evidence" value="ECO:0007669"/>
    <property type="project" value="InterPro"/>
</dbReference>
<name>A0A1T0CH15_9GAMM</name>
<feature type="domain" description="HTH merR-type" evidence="1">
    <location>
        <begin position="4"/>
        <end position="36"/>
    </location>
</feature>
<evidence type="ECO:0000259" key="1">
    <source>
        <dbReference type="PROSITE" id="PS50937"/>
    </source>
</evidence>
<dbReference type="InterPro" id="IPR000551">
    <property type="entry name" value="MerR-type_HTH_dom"/>
</dbReference>
<gene>
    <name evidence="2" type="ORF">B0682_03005</name>
</gene>
<dbReference type="AlphaFoldDB" id="A0A1T0CH15"/>
<keyword evidence="3" id="KW-1185">Reference proteome</keyword>
<dbReference type="Proteomes" id="UP000191094">
    <property type="component" value="Unassembled WGS sequence"/>
</dbReference>
<dbReference type="PROSITE" id="PS50937">
    <property type="entry name" value="HTH_MERR_2"/>
    <property type="match status" value="1"/>
</dbReference>
<dbReference type="InterPro" id="IPR009061">
    <property type="entry name" value="DNA-bd_dom_put_sf"/>
</dbReference>
<comment type="caution">
    <text evidence="2">The sequence shown here is derived from an EMBL/GenBank/DDBJ whole genome shotgun (WGS) entry which is preliminary data.</text>
</comment>
<accession>A0A1T0CH15</accession>
<evidence type="ECO:0000313" key="3">
    <source>
        <dbReference type="Proteomes" id="UP000191094"/>
    </source>
</evidence>
<dbReference type="OrthoDB" id="3826383at2"/>
<dbReference type="Gene3D" id="1.10.1660.10">
    <property type="match status" value="1"/>
</dbReference>
<dbReference type="Pfam" id="PF00376">
    <property type="entry name" value="MerR"/>
    <property type="match status" value="1"/>
</dbReference>
<reference evidence="2 3" key="1">
    <citation type="submission" date="2017-02" db="EMBL/GenBank/DDBJ databases">
        <title>Draft genome sequence of Moraxella lincolnii CCUG 9405T type strain.</title>
        <authorList>
            <person name="Salva-Serra F."/>
            <person name="Engstrom-Jakobsson H."/>
            <person name="Thorell K."/>
            <person name="Jaen-Luchoro D."/>
            <person name="Gonzales-Siles L."/>
            <person name="Karlsson R."/>
            <person name="Yazdan S."/>
            <person name="Boulund F."/>
            <person name="Johnning A."/>
            <person name="Engstrand L."/>
            <person name="Kristiansson E."/>
            <person name="Moore E."/>
        </authorList>
    </citation>
    <scope>NUCLEOTIDE SEQUENCE [LARGE SCALE GENOMIC DNA]</scope>
    <source>
        <strain evidence="2 3">CCUG 9405</strain>
    </source>
</reference>
<dbReference type="RefSeq" id="WP_078306603.1">
    <property type="nucleotide sequence ID" value="NZ_CP147511.1"/>
</dbReference>
<dbReference type="SUPFAM" id="SSF46955">
    <property type="entry name" value="Putative DNA-binding domain"/>
    <property type="match status" value="1"/>
</dbReference>
<organism evidence="2 3">
    <name type="scientific">Lwoffella lincolnii</name>
    <dbReference type="NCBI Taxonomy" id="90241"/>
    <lineage>
        <taxon>Bacteria</taxon>
        <taxon>Pseudomonadati</taxon>
        <taxon>Pseudomonadota</taxon>
        <taxon>Gammaproteobacteria</taxon>
        <taxon>Moraxellales</taxon>
        <taxon>Moraxellaceae</taxon>
        <taxon>Lwoffella</taxon>
    </lineage>
</organism>
<evidence type="ECO:0000313" key="2">
    <source>
        <dbReference type="EMBL" id="OOS21642.1"/>
    </source>
</evidence>
<protein>
    <recommendedName>
        <fullName evidence="1">HTH merR-type domain-containing protein</fullName>
    </recommendedName>
</protein>
<proteinExistence type="predicted"/>
<dbReference type="GO" id="GO:0006355">
    <property type="term" value="P:regulation of DNA-templated transcription"/>
    <property type="evidence" value="ECO:0007669"/>
    <property type="project" value="InterPro"/>
</dbReference>
<dbReference type="EMBL" id="MUYT01000004">
    <property type="protein sequence ID" value="OOS21642.1"/>
    <property type="molecule type" value="Genomic_DNA"/>
</dbReference>